<dbReference type="GO" id="GO:0070966">
    <property type="term" value="P:nuclear-transcribed mRNA catabolic process, no-go decay"/>
    <property type="evidence" value="ECO:0007669"/>
    <property type="project" value="InterPro"/>
</dbReference>
<dbReference type="NCBIfam" id="TIGR00111">
    <property type="entry name" value="pelota"/>
    <property type="match status" value="1"/>
</dbReference>
<dbReference type="SUPFAM" id="SSF53137">
    <property type="entry name" value="Translational machinery components"/>
    <property type="match status" value="1"/>
</dbReference>
<dbReference type="Pfam" id="PF03465">
    <property type="entry name" value="eRF1_3"/>
    <property type="match status" value="1"/>
</dbReference>
<dbReference type="InterPro" id="IPR038069">
    <property type="entry name" value="Pelota/DOM34_N"/>
</dbReference>
<organism evidence="8">
    <name type="scientific">Amphimedon queenslandica</name>
    <name type="common">Sponge</name>
    <dbReference type="NCBI Taxonomy" id="400682"/>
    <lineage>
        <taxon>Eukaryota</taxon>
        <taxon>Metazoa</taxon>
        <taxon>Porifera</taxon>
        <taxon>Demospongiae</taxon>
        <taxon>Heteroscleromorpha</taxon>
        <taxon>Haplosclerida</taxon>
        <taxon>Niphatidae</taxon>
        <taxon>Amphimedon</taxon>
    </lineage>
</organism>
<evidence type="ECO:0000256" key="1">
    <source>
        <dbReference type="ARBA" id="ARBA00001968"/>
    </source>
</evidence>
<protein>
    <recommendedName>
        <fullName evidence="6">Protein pelota homolog</fullName>
    </recommendedName>
</protein>
<dbReference type="FunFam" id="3.30.1330.30:FF:000008">
    <property type="entry name" value="Protein pelota homolog"/>
    <property type="match status" value="1"/>
</dbReference>
<dbReference type="InterPro" id="IPR004405">
    <property type="entry name" value="TF_pelota"/>
</dbReference>
<reference evidence="8" key="2">
    <citation type="submission" date="2017-05" db="UniProtKB">
        <authorList>
            <consortium name="EnsemblMetazoa"/>
        </authorList>
    </citation>
    <scope>IDENTIFICATION</scope>
</reference>
<dbReference type="GO" id="GO:0005737">
    <property type="term" value="C:cytoplasm"/>
    <property type="evidence" value="ECO:0007669"/>
    <property type="project" value="UniProtKB-SubCell"/>
</dbReference>
<dbReference type="EnsemblMetazoa" id="XM_003389397.3">
    <property type="protein sequence ID" value="XP_003389445.1"/>
    <property type="gene ID" value="LOC100632507"/>
</dbReference>
<dbReference type="AlphaFoldDB" id="A0A1X7TZ57"/>
<dbReference type="InterPro" id="IPR058547">
    <property type="entry name" value="Pelota_N"/>
</dbReference>
<feature type="domain" description="eRF1/Pelota-like N-terminal" evidence="7">
    <location>
        <begin position="1"/>
        <end position="130"/>
    </location>
</feature>
<comment type="similarity">
    <text evidence="3 6">Belongs to the eukaryotic release factor 1 family. Pelota subfamily.</text>
</comment>
<dbReference type="EnsemblMetazoa" id="Aqu2.1.20546_001">
    <property type="protein sequence ID" value="Aqu2.1.20546_001"/>
    <property type="gene ID" value="Aqu2.1.20546"/>
</dbReference>
<evidence type="ECO:0000256" key="2">
    <source>
        <dbReference type="ARBA" id="ARBA00004496"/>
    </source>
</evidence>
<evidence type="ECO:0000313" key="8">
    <source>
        <dbReference type="EnsemblMetazoa" id="Aqu2.1.20546_001"/>
    </source>
</evidence>
<evidence type="ECO:0000256" key="6">
    <source>
        <dbReference type="RuleBase" id="RU362019"/>
    </source>
</evidence>
<dbReference type="PANTHER" id="PTHR10853:SF0">
    <property type="entry name" value="PROTEIN PELOTA HOMOLOG"/>
    <property type="match status" value="1"/>
</dbReference>
<dbReference type="Proteomes" id="UP000007879">
    <property type="component" value="Unassembled WGS sequence"/>
</dbReference>
<dbReference type="Gene3D" id="3.30.1330.30">
    <property type="match status" value="1"/>
</dbReference>
<comment type="function">
    <text evidence="6">Component of the Pelota-HBS1L complex, a complex that recognizes stalled ribosomes and triggers the No-Go Decay (NGD) pathway. In the Pelota-HBS1L complex, pelo recognizes ribosomes stalled at the 3' end of an mRNA and engages stalled ribosomes by destabilizing mRNA in the mRNA channel.</text>
</comment>
<dbReference type="GO" id="GO:0070651">
    <property type="term" value="P:nonfunctional rRNA decay"/>
    <property type="evidence" value="ECO:0007669"/>
    <property type="project" value="TreeGrafter"/>
</dbReference>
<dbReference type="Gene3D" id="3.30.420.60">
    <property type="entry name" value="eRF1 domain 2"/>
    <property type="match status" value="1"/>
</dbReference>
<comment type="cofactor">
    <cofactor evidence="1 6">
        <name>a divalent metal cation</name>
        <dbReference type="ChEBI" id="CHEBI:60240"/>
    </cofactor>
</comment>
<dbReference type="FunFam" id="3.30.420.60:FF:000002">
    <property type="entry name" value="Protein pelota homolog"/>
    <property type="match status" value="1"/>
</dbReference>
<comment type="subcellular location">
    <subcellularLocation>
        <location evidence="2 6">Cytoplasm</location>
    </subcellularLocation>
</comment>
<dbReference type="PANTHER" id="PTHR10853">
    <property type="entry name" value="PELOTA"/>
    <property type="match status" value="1"/>
</dbReference>
<dbReference type="GO" id="GO:0070481">
    <property type="term" value="P:nuclear-transcribed mRNA catabolic process, non-stop decay"/>
    <property type="evidence" value="ECO:0007669"/>
    <property type="project" value="InterPro"/>
</dbReference>
<keyword evidence="4 6" id="KW-0963">Cytoplasm</keyword>
<dbReference type="GO" id="GO:0071025">
    <property type="term" value="P:RNA surveillance"/>
    <property type="evidence" value="ECO:0007669"/>
    <property type="project" value="InterPro"/>
</dbReference>
<gene>
    <name evidence="8" type="primary">100632507</name>
</gene>
<dbReference type="InParanoid" id="A0A1X7TZ57"/>
<evidence type="ECO:0000256" key="5">
    <source>
        <dbReference type="ARBA" id="ARBA00022723"/>
    </source>
</evidence>
<dbReference type="FunCoup" id="A0A1X7TZ57">
    <property type="interactions" value="207"/>
</dbReference>
<dbReference type="Pfam" id="PF26356">
    <property type="entry name" value="Pelota_N"/>
    <property type="match status" value="1"/>
</dbReference>
<dbReference type="eggNOG" id="KOG2869">
    <property type="taxonomic scope" value="Eukaryota"/>
</dbReference>
<name>A0A1X7TZ57_AMPQE</name>
<dbReference type="InterPro" id="IPR042226">
    <property type="entry name" value="eFR1_2_sf"/>
</dbReference>
<evidence type="ECO:0000256" key="3">
    <source>
        <dbReference type="ARBA" id="ARBA00009504"/>
    </source>
</evidence>
<dbReference type="Gene3D" id="2.30.30.870">
    <property type="entry name" value="Pelota, domain A"/>
    <property type="match status" value="1"/>
</dbReference>
<dbReference type="Pfam" id="PF03464">
    <property type="entry name" value="eRF1_2"/>
    <property type="match status" value="1"/>
</dbReference>
<evidence type="ECO:0000313" key="9">
    <source>
        <dbReference type="Proteomes" id="UP000007879"/>
    </source>
</evidence>
<reference evidence="9" key="1">
    <citation type="journal article" date="2010" name="Nature">
        <title>The Amphimedon queenslandica genome and the evolution of animal complexity.</title>
        <authorList>
            <person name="Srivastava M."/>
            <person name="Simakov O."/>
            <person name="Chapman J."/>
            <person name="Fahey B."/>
            <person name="Gauthier M.E."/>
            <person name="Mitros T."/>
            <person name="Richards G.S."/>
            <person name="Conaco C."/>
            <person name="Dacre M."/>
            <person name="Hellsten U."/>
            <person name="Larroux C."/>
            <person name="Putnam N.H."/>
            <person name="Stanke M."/>
            <person name="Adamska M."/>
            <person name="Darling A."/>
            <person name="Degnan S.M."/>
            <person name="Oakley T.H."/>
            <person name="Plachetzki D.C."/>
            <person name="Zhai Y."/>
            <person name="Adamski M."/>
            <person name="Calcino A."/>
            <person name="Cummins S.F."/>
            <person name="Goodstein D.M."/>
            <person name="Harris C."/>
            <person name="Jackson D.J."/>
            <person name="Leys S.P."/>
            <person name="Shu S."/>
            <person name="Woodcroft B.J."/>
            <person name="Vervoort M."/>
            <person name="Kosik K.S."/>
            <person name="Manning G."/>
            <person name="Degnan B.M."/>
            <person name="Rokhsar D.S."/>
        </authorList>
    </citation>
    <scope>NUCLEOTIDE SEQUENCE [LARGE SCALE GENOMIC DNA]</scope>
</reference>
<dbReference type="InterPro" id="IPR005142">
    <property type="entry name" value="eRF1_3"/>
</dbReference>
<dbReference type="FunFam" id="2.30.30.870:FF:000001">
    <property type="entry name" value="Protein pelota homolog"/>
    <property type="match status" value="1"/>
</dbReference>
<evidence type="ECO:0000259" key="7">
    <source>
        <dbReference type="SMART" id="SM01194"/>
    </source>
</evidence>
<proteinExistence type="inferred from homology"/>
<dbReference type="STRING" id="400682.A0A1X7TZ57"/>
<dbReference type="SUPFAM" id="SSF159065">
    <property type="entry name" value="Dom34/Pelota N-terminal domain-like"/>
    <property type="match status" value="1"/>
</dbReference>
<dbReference type="InterPro" id="IPR029064">
    <property type="entry name" value="Ribosomal_eL30-like_sf"/>
</dbReference>
<keyword evidence="5 6" id="KW-0479">Metal-binding</keyword>
<dbReference type="GO" id="GO:0046872">
    <property type="term" value="F:metal ion binding"/>
    <property type="evidence" value="ECO:0007669"/>
    <property type="project" value="UniProtKB-KW"/>
</dbReference>
<dbReference type="SMART" id="SM01194">
    <property type="entry name" value="eRF1_1"/>
    <property type="match status" value="1"/>
</dbReference>
<dbReference type="KEGG" id="aqu:100632507"/>
<sequence>MRLEGRCLDKSGSGNVSLIPEEDEDMWHVYNLVTVGDKLKSTTIRKVTSESSTGSSTSERVRTTLTISVESIEYDTIACQIRFKGRNVQENPFVKMGAYHTIDLQLNQKFSLSKEKWDSVALDRLDVACDPSRTADIAALIMQEGLAQLCIVTSAMTITRARIEQQIPRKRRGSCTNHDKALERFYGTVLQAVLRHIRFDVVKCILIASPGFVKDQFLEYLLAEAIKQDIKVLLENKSKFLLVHSSSGHKQSLKEILADPAVAVKLADTKAANEVKALDSFYVMLQNEPNRAFYGFKDVERANESNAIEMLLITDELFRSSDVALRQRYVALVDSVKDTGGSVRIFSSLHVSGEQLGLLTGIAAILRFPLPERNEDSSDDSDSN</sequence>
<dbReference type="InterPro" id="IPR005141">
    <property type="entry name" value="eRF1_2"/>
</dbReference>
<dbReference type="OrthoDB" id="10249111at2759"/>
<keyword evidence="9" id="KW-1185">Reference proteome</keyword>
<dbReference type="InterPro" id="IPR005140">
    <property type="entry name" value="eRF1_Pelota-like_N"/>
</dbReference>
<dbReference type="GO" id="GO:0032790">
    <property type="term" value="P:ribosome disassembly"/>
    <property type="evidence" value="ECO:0007669"/>
    <property type="project" value="TreeGrafter"/>
</dbReference>
<dbReference type="SUPFAM" id="SSF55315">
    <property type="entry name" value="L30e-like"/>
    <property type="match status" value="1"/>
</dbReference>
<evidence type="ECO:0000256" key="4">
    <source>
        <dbReference type="ARBA" id="ARBA00022490"/>
    </source>
</evidence>
<accession>A0A1X7TZ57</accession>